<protein>
    <submittedName>
        <fullName evidence="1">Nicotinamide riboside kinase 1</fullName>
    </submittedName>
</protein>
<dbReference type="EMBL" id="JAULSO010000004">
    <property type="protein sequence ID" value="KAK3684276.1"/>
    <property type="molecule type" value="Genomic_DNA"/>
</dbReference>
<evidence type="ECO:0000313" key="3">
    <source>
        <dbReference type="Proteomes" id="UP001270362"/>
    </source>
</evidence>
<dbReference type="PANTHER" id="PTHR10285">
    <property type="entry name" value="URIDINE KINASE"/>
    <property type="match status" value="1"/>
</dbReference>
<evidence type="ECO:0000313" key="2">
    <source>
        <dbReference type="EMBL" id="KAK3684276.1"/>
    </source>
</evidence>
<dbReference type="AlphaFoldDB" id="A0AAE0WYM7"/>
<dbReference type="Gene3D" id="3.40.50.300">
    <property type="entry name" value="P-loop containing nucleotide triphosphate hydrolases"/>
    <property type="match status" value="1"/>
</dbReference>
<dbReference type="InterPro" id="IPR027417">
    <property type="entry name" value="P-loop_NTPase"/>
</dbReference>
<keyword evidence="3" id="KW-1185">Reference proteome</keyword>
<keyword evidence="1" id="KW-0418">Kinase</keyword>
<gene>
    <name evidence="2" type="ORF">B0T22DRAFT_469987</name>
    <name evidence="1" type="ORF">B0T22DRAFT_474510</name>
</gene>
<dbReference type="Proteomes" id="UP001270362">
    <property type="component" value="Unassembled WGS sequence"/>
</dbReference>
<dbReference type="SUPFAM" id="SSF52540">
    <property type="entry name" value="P-loop containing nucleoside triphosphate hydrolases"/>
    <property type="match status" value="1"/>
</dbReference>
<dbReference type="CDD" id="cd02024">
    <property type="entry name" value="NRK1"/>
    <property type="match status" value="1"/>
</dbReference>
<dbReference type="GO" id="GO:0016301">
    <property type="term" value="F:kinase activity"/>
    <property type="evidence" value="ECO:0007669"/>
    <property type="project" value="UniProtKB-KW"/>
</dbReference>
<organism evidence="1 3">
    <name type="scientific">Podospora appendiculata</name>
    <dbReference type="NCBI Taxonomy" id="314037"/>
    <lineage>
        <taxon>Eukaryota</taxon>
        <taxon>Fungi</taxon>
        <taxon>Dikarya</taxon>
        <taxon>Ascomycota</taxon>
        <taxon>Pezizomycotina</taxon>
        <taxon>Sordariomycetes</taxon>
        <taxon>Sordariomycetidae</taxon>
        <taxon>Sordariales</taxon>
        <taxon>Podosporaceae</taxon>
        <taxon>Podospora</taxon>
    </lineage>
</organism>
<accession>A0AAE0WYM7</accession>
<name>A0AAE0WYM7_9PEZI</name>
<dbReference type="PRINTS" id="PR00988">
    <property type="entry name" value="URIDINKINASE"/>
</dbReference>
<reference evidence="1" key="2">
    <citation type="submission" date="2023-06" db="EMBL/GenBank/DDBJ databases">
        <authorList>
            <consortium name="Lawrence Berkeley National Laboratory"/>
            <person name="Haridas S."/>
            <person name="Hensen N."/>
            <person name="Bonometti L."/>
            <person name="Westerberg I."/>
            <person name="Brannstrom I.O."/>
            <person name="Guillou S."/>
            <person name="Cros-Aarteil S."/>
            <person name="Calhoun S."/>
            <person name="Kuo A."/>
            <person name="Mondo S."/>
            <person name="Pangilinan J."/>
            <person name="Riley R."/>
            <person name="Labutti K."/>
            <person name="Andreopoulos B."/>
            <person name="Lipzen A."/>
            <person name="Chen C."/>
            <person name="Yanf M."/>
            <person name="Daum C."/>
            <person name="Ng V."/>
            <person name="Clum A."/>
            <person name="Steindorff A."/>
            <person name="Ohm R."/>
            <person name="Martin F."/>
            <person name="Silar P."/>
            <person name="Natvig D."/>
            <person name="Lalanne C."/>
            <person name="Gautier V."/>
            <person name="Ament-Velasquez S.L."/>
            <person name="Kruys A."/>
            <person name="Hutchinson M.I."/>
            <person name="Powell A.J."/>
            <person name="Barry K."/>
            <person name="Miller A.N."/>
            <person name="Grigoriev I.V."/>
            <person name="Debuchy R."/>
            <person name="Gladieux P."/>
            <person name="Thoren M.H."/>
            <person name="Johannesson H."/>
        </authorList>
    </citation>
    <scope>NUCLEOTIDE SEQUENCE</scope>
    <source>
        <strain evidence="1">CBS 314.62</strain>
    </source>
</reference>
<dbReference type="EMBL" id="JAULSO010000013">
    <property type="protein sequence ID" value="KAK3680731.1"/>
    <property type="molecule type" value="Genomic_DNA"/>
</dbReference>
<proteinExistence type="predicted"/>
<evidence type="ECO:0000313" key="1">
    <source>
        <dbReference type="EMBL" id="KAK3680731.1"/>
    </source>
</evidence>
<keyword evidence="1" id="KW-0808">Transferase</keyword>
<sequence length="271" mass="30002">MDKQKAIVIGISGCSSSGKTTLARILRDIFPNTFILHEDDFYKAEDELPMKNGLVDWDCPEAISMPDMEAALTHIRTTGEFPPTLTSKEDQNSIGPSPLSPSLLQTLKTRIAAWLQPPQAGSFLPPSSLKLCLLDGFLLYNPTHTARIMAQLDIKLFLLASRAKATARREARDGYVTLEGFWTDPPGYVDQVVWPNYVESHAWLFEGGVVDGGRLDEAVLREWGIQAQVGKGEDVDFDETVEWAVGRVMEGLEAFATKERGGLSNFRGKED</sequence>
<comment type="caution">
    <text evidence="1">The sequence shown here is derived from an EMBL/GenBank/DDBJ whole genome shotgun (WGS) entry which is preliminary data.</text>
</comment>
<reference evidence="1" key="1">
    <citation type="journal article" date="2023" name="Mol. Phylogenet. Evol.">
        <title>Genome-scale phylogeny and comparative genomics of the fungal order Sordariales.</title>
        <authorList>
            <person name="Hensen N."/>
            <person name="Bonometti L."/>
            <person name="Westerberg I."/>
            <person name="Brannstrom I.O."/>
            <person name="Guillou S."/>
            <person name="Cros-Aarteil S."/>
            <person name="Calhoun S."/>
            <person name="Haridas S."/>
            <person name="Kuo A."/>
            <person name="Mondo S."/>
            <person name="Pangilinan J."/>
            <person name="Riley R."/>
            <person name="LaButti K."/>
            <person name="Andreopoulos B."/>
            <person name="Lipzen A."/>
            <person name="Chen C."/>
            <person name="Yan M."/>
            <person name="Daum C."/>
            <person name="Ng V."/>
            <person name="Clum A."/>
            <person name="Steindorff A."/>
            <person name="Ohm R.A."/>
            <person name="Martin F."/>
            <person name="Silar P."/>
            <person name="Natvig D.O."/>
            <person name="Lalanne C."/>
            <person name="Gautier V."/>
            <person name="Ament-Velasquez S.L."/>
            <person name="Kruys A."/>
            <person name="Hutchinson M.I."/>
            <person name="Powell A.J."/>
            <person name="Barry K."/>
            <person name="Miller A.N."/>
            <person name="Grigoriev I.V."/>
            <person name="Debuchy R."/>
            <person name="Gladieux P."/>
            <person name="Hiltunen Thoren M."/>
            <person name="Johannesson H."/>
        </authorList>
    </citation>
    <scope>NUCLEOTIDE SEQUENCE</scope>
    <source>
        <strain evidence="1">CBS 314.62</strain>
    </source>
</reference>